<dbReference type="InterPro" id="IPR054220">
    <property type="entry name" value="DUF6940"/>
</dbReference>
<organism evidence="1 2">
    <name type="scientific">Stratiformator vulcanicus</name>
    <dbReference type="NCBI Taxonomy" id="2527980"/>
    <lineage>
        <taxon>Bacteria</taxon>
        <taxon>Pseudomonadati</taxon>
        <taxon>Planctomycetota</taxon>
        <taxon>Planctomycetia</taxon>
        <taxon>Planctomycetales</taxon>
        <taxon>Planctomycetaceae</taxon>
        <taxon>Stratiformator</taxon>
    </lineage>
</organism>
<accession>A0A517QXA9</accession>
<protein>
    <submittedName>
        <fullName evidence="1">Uncharacterized protein</fullName>
    </submittedName>
</protein>
<dbReference type="AlphaFoldDB" id="A0A517QXA9"/>
<keyword evidence="2" id="KW-1185">Reference proteome</keyword>
<dbReference type="EMBL" id="CP036268">
    <property type="protein sequence ID" value="QDT36271.1"/>
    <property type="molecule type" value="Genomic_DNA"/>
</dbReference>
<proteinExistence type="predicted"/>
<reference evidence="1 2" key="1">
    <citation type="submission" date="2019-02" db="EMBL/GenBank/DDBJ databases">
        <title>Deep-cultivation of Planctomycetes and their phenomic and genomic characterization uncovers novel biology.</title>
        <authorList>
            <person name="Wiegand S."/>
            <person name="Jogler M."/>
            <person name="Boedeker C."/>
            <person name="Pinto D."/>
            <person name="Vollmers J."/>
            <person name="Rivas-Marin E."/>
            <person name="Kohn T."/>
            <person name="Peeters S.H."/>
            <person name="Heuer A."/>
            <person name="Rast P."/>
            <person name="Oberbeckmann S."/>
            <person name="Bunk B."/>
            <person name="Jeske O."/>
            <person name="Meyerdierks A."/>
            <person name="Storesund J.E."/>
            <person name="Kallscheuer N."/>
            <person name="Luecker S."/>
            <person name="Lage O.M."/>
            <person name="Pohl T."/>
            <person name="Merkel B.J."/>
            <person name="Hornburger P."/>
            <person name="Mueller R.-W."/>
            <person name="Bruemmer F."/>
            <person name="Labrenz M."/>
            <person name="Spormann A.M."/>
            <person name="Op den Camp H."/>
            <person name="Overmann J."/>
            <person name="Amann R."/>
            <person name="Jetten M.S.M."/>
            <person name="Mascher T."/>
            <person name="Medema M.H."/>
            <person name="Devos D.P."/>
            <person name="Kaster A.-K."/>
            <person name="Ovreas L."/>
            <person name="Rohde M."/>
            <person name="Galperin M.Y."/>
            <person name="Jogler C."/>
        </authorList>
    </citation>
    <scope>NUCLEOTIDE SEQUENCE [LARGE SCALE GENOMIC DNA]</scope>
    <source>
        <strain evidence="1 2">Pan189</strain>
    </source>
</reference>
<dbReference type="OrthoDB" id="980262at2"/>
<evidence type="ECO:0000313" key="1">
    <source>
        <dbReference type="EMBL" id="QDT36271.1"/>
    </source>
</evidence>
<dbReference type="Pfam" id="PF22086">
    <property type="entry name" value="DUF6940"/>
    <property type="match status" value="1"/>
</dbReference>
<evidence type="ECO:0000313" key="2">
    <source>
        <dbReference type="Proteomes" id="UP000317318"/>
    </source>
</evidence>
<dbReference type="Proteomes" id="UP000317318">
    <property type="component" value="Chromosome"/>
</dbReference>
<gene>
    <name evidence="1" type="ORF">Pan189_06270</name>
</gene>
<sequence>MALEFREVESLSGRGVRFEIRSNDSAITRLEFLQRLVDCEELRAGLTTTLAEIQYSAFRWESLPVNKSLADRPFEFVLLDSPSLNRQPDASAFQEYFRSNGESHSQDKVPSAVSFKNVGGDATMIVPTPLCPPDAYTHLARFVRRAPSEQVDELWCVVGQTMLNQIDAEPDRHFWLSTAGMGVAWLHIRIDTRPKYYGYEKFRSVES</sequence>
<dbReference type="KEGG" id="svp:Pan189_06270"/>
<name>A0A517QXA9_9PLAN</name>
<dbReference type="RefSeq" id="WP_145362484.1">
    <property type="nucleotide sequence ID" value="NZ_CP036268.1"/>
</dbReference>